<gene>
    <name evidence="1" type="ORF">BDV98DRAFT_558466</name>
</gene>
<dbReference type="AlphaFoldDB" id="A0A5C3R451"/>
<dbReference type="Proteomes" id="UP000305067">
    <property type="component" value="Unassembled WGS sequence"/>
</dbReference>
<accession>A0A5C3R451</accession>
<evidence type="ECO:0000313" key="1">
    <source>
        <dbReference type="EMBL" id="TFL07791.1"/>
    </source>
</evidence>
<keyword evidence="2" id="KW-1185">Reference proteome</keyword>
<protein>
    <submittedName>
        <fullName evidence="1">Uncharacterized protein</fullName>
    </submittedName>
</protein>
<reference evidence="1 2" key="1">
    <citation type="journal article" date="2019" name="Nat. Ecol. Evol.">
        <title>Megaphylogeny resolves global patterns of mushroom evolution.</title>
        <authorList>
            <person name="Varga T."/>
            <person name="Krizsan K."/>
            <person name="Foldi C."/>
            <person name="Dima B."/>
            <person name="Sanchez-Garcia M."/>
            <person name="Sanchez-Ramirez S."/>
            <person name="Szollosi G.J."/>
            <person name="Szarkandi J.G."/>
            <person name="Papp V."/>
            <person name="Albert L."/>
            <person name="Andreopoulos W."/>
            <person name="Angelini C."/>
            <person name="Antonin V."/>
            <person name="Barry K.W."/>
            <person name="Bougher N.L."/>
            <person name="Buchanan P."/>
            <person name="Buyck B."/>
            <person name="Bense V."/>
            <person name="Catcheside P."/>
            <person name="Chovatia M."/>
            <person name="Cooper J."/>
            <person name="Damon W."/>
            <person name="Desjardin D."/>
            <person name="Finy P."/>
            <person name="Geml J."/>
            <person name="Haridas S."/>
            <person name="Hughes K."/>
            <person name="Justo A."/>
            <person name="Karasinski D."/>
            <person name="Kautmanova I."/>
            <person name="Kiss B."/>
            <person name="Kocsube S."/>
            <person name="Kotiranta H."/>
            <person name="LaButti K.M."/>
            <person name="Lechner B.E."/>
            <person name="Liimatainen K."/>
            <person name="Lipzen A."/>
            <person name="Lukacs Z."/>
            <person name="Mihaltcheva S."/>
            <person name="Morgado L.N."/>
            <person name="Niskanen T."/>
            <person name="Noordeloos M.E."/>
            <person name="Ohm R.A."/>
            <person name="Ortiz-Santana B."/>
            <person name="Ovrebo C."/>
            <person name="Racz N."/>
            <person name="Riley R."/>
            <person name="Savchenko A."/>
            <person name="Shiryaev A."/>
            <person name="Soop K."/>
            <person name="Spirin V."/>
            <person name="Szebenyi C."/>
            <person name="Tomsovsky M."/>
            <person name="Tulloss R.E."/>
            <person name="Uehling J."/>
            <person name="Grigoriev I.V."/>
            <person name="Vagvolgyi C."/>
            <person name="Papp T."/>
            <person name="Martin F.M."/>
            <person name="Miettinen O."/>
            <person name="Hibbett D.S."/>
            <person name="Nagy L.G."/>
        </authorList>
    </citation>
    <scope>NUCLEOTIDE SEQUENCE [LARGE SCALE GENOMIC DNA]</scope>
    <source>
        <strain evidence="1 2">CBS 309.79</strain>
    </source>
</reference>
<sequence>MYHHRNPHPTIGNHHFPTPIPHHHLSSYQVHFSDLLQCPCLILNPICLERTTTRLVNQACP</sequence>
<proteinExistence type="predicted"/>
<evidence type="ECO:0000313" key="2">
    <source>
        <dbReference type="Proteomes" id="UP000305067"/>
    </source>
</evidence>
<organism evidence="1 2">
    <name type="scientific">Pterulicium gracile</name>
    <dbReference type="NCBI Taxonomy" id="1884261"/>
    <lineage>
        <taxon>Eukaryota</taxon>
        <taxon>Fungi</taxon>
        <taxon>Dikarya</taxon>
        <taxon>Basidiomycota</taxon>
        <taxon>Agaricomycotina</taxon>
        <taxon>Agaricomycetes</taxon>
        <taxon>Agaricomycetidae</taxon>
        <taxon>Agaricales</taxon>
        <taxon>Pleurotineae</taxon>
        <taxon>Pterulaceae</taxon>
        <taxon>Pterulicium</taxon>
    </lineage>
</organism>
<name>A0A5C3R451_9AGAR</name>
<dbReference type="EMBL" id="ML178814">
    <property type="protein sequence ID" value="TFL07791.1"/>
    <property type="molecule type" value="Genomic_DNA"/>
</dbReference>